<name>A0A2A2ZCW9_MYCAV</name>
<sequence length="109" mass="12804">MTNAIIRRGLQLLRLDGRGKDRKLILGQGWAVSVVTNIDLEMVPNWHEQGDAQCPECQQKPVTCVWEMWENTTTENDFRHIDYFWCGNAHMWIATESYHEQVLSGQWDR</sequence>
<evidence type="ECO:0000313" key="2">
    <source>
        <dbReference type="Proteomes" id="UP000217768"/>
    </source>
</evidence>
<evidence type="ECO:0000313" key="1">
    <source>
        <dbReference type="EMBL" id="PBA24243.1"/>
    </source>
</evidence>
<proteinExistence type="predicted"/>
<dbReference type="GeneID" id="91489826"/>
<dbReference type="AlphaFoldDB" id="A0A2A2ZCW9"/>
<comment type="caution">
    <text evidence="1">The sequence shown here is derived from an EMBL/GenBank/DDBJ whole genome shotgun (WGS) entry which is preliminary data.</text>
</comment>
<gene>
    <name evidence="1" type="ORF">CKJ66_24065</name>
</gene>
<dbReference type="EMBL" id="NSFD01000053">
    <property type="protein sequence ID" value="PBA24243.1"/>
    <property type="molecule type" value="Genomic_DNA"/>
</dbReference>
<organism evidence="1 2">
    <name type="scientific">Mycobacterium avium</name>
    <dbReference type="NCBI Taxonomy" id="1764"/>
    <lineage>
        <taxon>Bacteria</taxon>
        <taxon>Bacillati</taxon>
        <taxon>Actinomycetota</taxon>
        <taxon>Actinomycetes</taxon>
        <taxon>Mycobacteriales</taxon>
        <taxon>Mycobacteriaceae</taxon>
        <taxon>Mycobacterium</taxon>
        <taxon>Mycobacterium avium complex (MAC)</taxon>
    </lineage>
</organism>
<protein>
    <submittedName>
        <fullName evidence="1">Uncharacterized protein</fullName>
    </submittedName>
</protein>
<reference evidence="1 2" key="1">
    <citation type="submission" date="2017-08" db="EMBL/GenBank/DDBJ databases">
        <title>Phylogenetic analysis of Mycobacterium avium complex whole genomes.</title>
        <authorList>
            <person name="Caverly L.J."/>
            <person name="Spilker T."/>
            <person name="Lipuma J."/>
        </authorList>
    </citation>
    <scope>NUCLEOTIDE SEQUENCE [LARGE SCALE GENOMIC DNA]</scope>
    <source>
        <strain evidence="1 2">FLAC0165</strain>
    </source>
</reference>
<dbReference type="RefSeq" id="WP_033717396.1">
    <property type="nucleotide sequence ID" value="NZ_NSEY01000060.1"/>
</dbReference>
<accession>A0A2A2ZCW9</accession>
<dbReference type="Proteomes" id="UP000217768">
    <property type="component" value="Unassembled WGS sequence"/>
</dbReference>